<dbReference type="PANTHER" id="PTHR15441">
    <property type="entry name" value="RIBONUCLEASE P PROTEIN SUBUNIT P14"/>
    <property type="match status" value="1"/>
</dbReference>
<evidence type="ECO:0000313" key="4">
    <source>
        <dbReference type="Proteomes" id="UP001344447"/>
    </source>
</evidence>
<keyword evidence="4" id="KW-1185">Reference proteome</keyword>
<comment type="caution">
    <text evidence="3">The sequence shown here is derived from an EMBL/GenBank/DDBJ whole genome shotgun (WGS) entry which is preliminary data.</text>
</comment>
<protein>
    <submittedName>
        <fullName evidence="3">Uncharacterized protein</fullName>
    </submittedName>
</protein>
<name>A0AAN7YYF4_9MYCE</name>
<dbReference type="Pfam" id="PF01900">
    <property type="entry name" value="RNase_P_Rpp14"/>
    <property type="match status" value="1"/>
</dbReference>
<keyword evidence="2" id="KW-0819">tRNA processing</keyword>
<proteinExistence type="inferred from homology"/>
<evidence type="ECO:0000313" key="3">
    <source>
        <dbReference type="EMBL" id="KAK5583086.1"/>
    </source>
</evidence>
<dbReference type="PANTHER" id="PTHR15441:SF1">
    <property type="entry name" value="RIBONUCLEASE P PROTEIN SUBUNIT P14"/>
    <property type="match status" value="1"/>
</dbReference>
<gene>
    <name evidence="3" type="ORF">RB653_004676</name>
</gene>
<organism evidence="3 4">
    <name type="scientific">Dictyostelium firmibasis</name>
    <dbReference type="NCBI Taxonomy" id="79012"/>
    <lineage>
        <taxon>Eukaryota</taxon>
        <taxon>Amoebozoa</taxon>
        <taxon>Evosea</taxon>
        <taxon>Eumycetozoa</taxon>
        <taxon>Dictyostelia</taxon>
        <taxon>Dictyosteliales</taxon>
        <taxon>Dictyosteliaceae</taxon>
        <taxon>Dictyostelium</taxon>
    </lineage>
</organism>
<dbReference type="GO" id="GO:0030681">
    <property type="term" value="C:multimeric ribonuclease P complex"/>
    <property type="evidence" value="ECO:0007669"/>
    <property type="project" value="TreeGrafter"/>
</dbReference>
<dbReference type="Gene3D" id="3.30.70.3250">
    <property type="entry name" value="Ribonuclease P, Pop5 subunit"/>
    <property type="match status" value="1"/>
</dbReference>
<comment type="similarity">
    <text evidence="1">Belongs to the eukaryotic/archaeal RNase P protein component 2 family.</text>
</comment>
<dbReference type="SUPFAM" id="SSF160350">
    <property type="entry name" value="Rnp2-like"/>
    <property type="match status" value="1"/>
</dbReference>
<dbReference type="GO" id="GO:0001682">
    <property type="term" value="P:tRNA 5'-leader removal"/>
    <property type="evidence" value="ECO:0007669"/>
    <property type="project" value="InterPro"/>
</dbReference>
<accession>A0AAN7YYF4</accession>
<reference evidence="3 4" key="1">
    <citation type="submission" date="2023-11" db="EMBL/GenBank/DDBJ databases">
        <title>Dfirmibasis_genome.</title>
        <authorList>
            <person name="Edelbroek B."/>
            <person name="Kjellin J."/>
            <person name="Jerlstrom-Hultqvist J."/>
            <person name="Soderbom F."/>
        </authorList>
    </citation>
    <scope>NUCLEOTIDE SEQUENCE [LARGE SCALE GENOMIC DNA]</scope>
    <source>
        <strain evidence="3 4">TNS-C-14</strain>
    </source>
</reference>
<dbReference type="EMBL" id="JAVFKY010000001">
    <property type="protein sequence ID" value="KAK5583086.1"/>
    <property type="molecule type" value="Genomic_DNA"/>
</dbReference>
<dbReference type="AlphaFoldDB" id="A0AAN7YYF4"/>
<dbReference type="InterPro" id="IPR002759">
    <property type="entry name" value="Pop5/Rpp14/Rnp2-like"/>
</dbReference>
<sequence length="138" mass="15767">MEKQTINSNYFYLLIKVNHQSITKDKLDLIVKEMITKCYGDTGIGASDTKILLFNQKDSTFILRCLKGSLSSIWTAVSLFHVYETHPCILEIIKVSPWLLPLSNPDRFSISKRSPFQNININNNNNNNNNNSDGIMIE</sequence>
<evidence type="ECO:0000256" key="2">
    <source>
        <dbReference type="ARBA" id="ARBA00022694"/>
    </source>
</evidence>
<dbReference type="GO" id="GO:0033204">
    <property type="term" value="F:ribonuclease P RNA binding"/>
    <property type="evidence" value="ECO:0007669"/>
    <property type="project" value="TreeGrafter"/>
</dbReference>
<dbReference type="Proteomes" id="UP001344447">
    <property type="component" value="Unassembled WGS sequence"/>
</dbReference>
<dbReference type="InterPro" id="IPR038085">
    <property type="entry name" value="Rnp2-like_sf"/>
</dbReference>
<dbReference type="GO" id="GO:0005730">
    <property type="term" value="C:nucleolus"/>
    <property type="evidence" value="ECO:0007669"/>
    <property type="project" value="TreeGrafter"/>
</dbReference>
<evidence type="ECO:0000256" key="1">
    <source>
        <dbReference type="ARBA" id="ARBA00010800"/>
    </source>
</evidence>